<dbReference type="PANTHER" id="PTHR39181:SF1">
    <property type="entry name" value="TYROSINE-PROTEIN PHOSPHATASE YWQE"/>
    <property type="match status" value="1"/>
</dbReference>
<dbReference type="SUPFAM" id="SSF51556">
    <property type="entry name" value="Metallo-dependent hydrolases"/>
    <property type="match status" value="1"/>
</dbReference>
<sequence>MLIDLHCHMLPGIDDGPEDMQTSLEMARFAVEHGITHVVCTPHIHPGRYENSAASIQQACSKFATALKSAGIKLKVSSAAEVRFDSQIMTGVKDGSIPFLGEWEGRKAILLEFPHGEIPFGAERMTRWLLKEGIMPVLAHPERNKGLMLTPSKLKPFIQQGCLLQLTAGSIAGAFGESAQRLAHHLLKQGVVSLIATDAHNIKYRPPELKPGLSIAEKILGEREAKQLVLDTPWRISQGHFV</sequence>
<accession>A0A0F9XIV0</accession>
<keyword evidence="1" id="KW-0378">Hydrolase</keyword>
<dbReference type="PANTHER" id="PTHR39181">
    <property type="entry name" value="TYROSINE-PROTEIN PHOSPHATASE YWQE"/>
    <property type="match status" value="1"/>
</dbReference>
<evidence type="ECO:0000256" key="1">
    <source>
        <dbReference type="ARBA" id="ARBA00022801"/>
    </source>
</evidence>
<organism evidence="2">
    <name type="scientific">marine sediment metagenome</name>
    <dbReference type="NCBI Taxonomy" id="412755"/>
    <lineage>
        <taxon>unclassified sequences</taxon>
        <taxon>metagenomes</taxon>
        <taxon>ecological metagenomes</taxon>
    </lineage>
</organism>
<dbReference type="InterPro" id="IPR032466">
    <property type="entry name" value="Metal_Hydrolase"/>
</dbReference>
<dbReference type="AlphaFoldDB" id="A0A0F9XIV0"/>
<reference evidence="2" key="1">
    <citation type="journal article" date="2015" name="Nature">
        <title>Complex archaea that bridge the gap between prokaryotes and eukaryotes.</title>
        <authorList>
            <person name="Spang A."/>
            <person name="Saw J.H."/>
            <person name="Jorgensen S.L."/>
            <person name="Zaremba-Niedzwiedzka K."/>
            <person name="Martijn J."/>
            <person name="Lind A.E."/>
            <person name="van Eijk R."/>
            <person name="Schleper C."/>
            <person name="Guy L."/>
            <person name="Ettema T.J."/>
        </authorList>
    </citation>
    <scope>NUCLEOTIDE SEQUENCE</scope>
</reference>
<dbReference type="InterPro" id="IPR016667">
    <property type="entry name" value="Caps_polysacc_synth_CpsB/CapC"/>
</dbReference>
<proteinExistence type="predicted"/>
<protein>
    <recommendedName>
        <fullName evidence="3">Protein-tyrosine-phosphatase</fullName>
    </recommendedName>
</protein>
<dbReference type="Pfam" id="PF19567">
    <property type="entry name" value="CpsB_CapC"/>
    <property type="match status" value="1"/>
</dbReference>
<dbReference type="EMBL" id="LAZR01000099">
    <property type="protein sequence ID" value="KKN91903.1"/>
    <property type="molecule type" value="Genomic_DNA"/>
</dbReference>
<name>A0A0F9XIV0_9ZZZZ</name>
<dbReference type="GO" id="GO:0030145">
    <property type="term" value="F:manganese ion binding"/>
    <property type="evidence" value="ECO:0007669"/>
    <property type="project" value="InterPro"/>
</dbReference>
<gene>
    <name evidence="2" type="ORF">LCGC14_0213780</name>
</gene>
<comment type="caution">
    <text evidence="2">The sequence shown here is derived from an EMBL/GenBank/DDBJ whole genome shotgun (WGS) entry which is preliminary data.</text>
</comment>
<evidence type="ECO:0008006" key="3">
    <source>
        <dbReference type="Google" id="ProtNLM"/>
    </source>
</evidence>
<evidence type="ECO:0000313" key="2">
    <source>
        <dbReference type="EMBL" id="KKN91903.1"/>
    </source>
</evidence>
<dbReference type="Gene3D" id="3.20.20.140">
    <property type="entry name" value="Metal-dependent hydrolases"/>
    <property type="match status" value="1"/>
</dbReference>
<dbReference type="PIRSF" id="PIRSF016557">
    <property type="entry name" value="Caps_synth_CpsB"/>
    <property type="match status" value="1"/>
</dbReference>
<dbReference type="GO" id="GO:0004725">
    <property type="term" value="F:protein tyrosine phosphatase activity"/>
    <property type="evidence" value="ECO:0007669"/>
    <property type="project" value="InterPro"/>
</dbReference>